<sequence length="94" mass="9864">MRLDGVLPHTMFQAAALTFTNVRKTQATLKAQSTAPVGGPTPALTQAISPEQHEALQAIDRIALNNALACNVLIKMMPSLDSDSLGPIALSLAI</sequence>
<feature type="non-terminal residue" evidence="1">
    <location>
        <position position="1"/>
    </location>
</feature>
<reference evidence="1 2" key="1">
    <citation type="submission" date="2020-02" db="EMBL/GenBank/DDBJ databases">
        <title>Draft genome sequence of Haematococcus lacustris strain NIES-144.</title>
        <authorList>
            <person name="Morimoto D."/>
            <person name="Nakagawa S."/>
            <person name="Yoshida T."/>
            <person name="Sawayama S."/>
        </authorList>
    </citation>
    <scope>NUCLEOTIDE SEQUENCE [LARGE SCALE GENOMIC DNA]</scope>
    <source>
        <strain evidence="1 2">NIES-144</strain>
    </source>
</reference>
<evidence type="ECO:0000313" key="1">
    <source>
        <dbReference type="EMBL" id="GFH16578.1"/>
    </source>
</evidence>
<evidence type="ECO:0000313" key="2">
    <source>
        <dbReference type="Proteomes" id="UP000485058"/>
    </source>
</evidence>
<feature type="non-terminal residue" evidence="1">
    <location>
        <position position="94"/>
    </location>
</feature>
<keyword evidence="2" id="KW-1185">Reference proteome</keyword>
<organism evidence="1 2">
    <name type="scientific">Haematococcus lacustris</name>
    <name type="common">Green alga</name>
    <name type="synonym">Haematococcus pluvialis</name>
    <dbReference type="NCBI Taxonomy" id="44745"/>
    <lineage>
        <taxon>Eukaryota</taxon>
        <taxon>Viridiplantae</taxon>
        <taxon>Chlorophyta</taxon>
        <taxon>core chlorophytes</taxon>
        <taxon>Chlorophyceae</taxon>
        <taxon>CS clade</taxon>
        <taxon>Chlamydomonadales</taxon>
        <taxon>Haematococcaceae</taxon>
        <taxon>Haematococcus</taxon>
    </lineage>
</organism>
<dbReference type="Proteomes" id="UP000485058">
    <property type="component" value="Unassembled WGS sequence"/>
</dbReference>
<dbReference type="EMBL" id="BLLF01001017">
    <property type="protein sequence ID" value="GFH16578.1"/>
    <property type="molecule type" value="Genomic_DNA"/>
</dbReference>
<protein>
    <submittedName>
        <fullName evidence="1">Uncharacterized protein</fullName>
    </submittedName>
</protein>
<accession>A0A699ZC06</accession>
<comment type="caution">
    <text evidence="1">The sequence shown here is derived from an EMBL/GenBank/DDBJ whole genome shotgun (WGS) entry which is preliminary data.</text>
</comment>
<gene>
    <name evidence="1" type="ORF">HaLaN_13021</name>
</gene>
<proteinExistence type="predicted"/>
<name>A0A699ZC06_HAELA</name>
<dbReference type="AlphaFoldDB" id="A0A699ZC06"/>